<evidence type="ECO:0000313" key="1">
    <source>
        <dbReference type="EMBL" id="AMW63160.1"/>
    </source>
</evidence>
<dbReference type="Proteomes" id="UP000201239">
    <property type="component" value="Segment"/>
</dbReference>
<proteinExistence type="predicted"/>
<dbReference type="GeneID" id="29063140"/>
<accession>A0A143FLR6</accession>
<evidence type="ECO:0000313" key="2">
    <source>
        <dbReference type="Proteomes" id="UP000201239"/>
    </source>
</evidence>
<name>A0A143FLR6_9CAUD</name>
<sequence>MPVSNILRVNCHTAFQDEMELSKEIADYGVEVMKIKITEREYEGMDEEDATYAMLHLNRETAKLVAEALLQFALEEN</sequence>
<organism evidence="1 2">
    <name type="scientific">Bacillus phage SageFayge</name>
    <dbReference type="NCBI Taxonomy" id="1805954"/>
    <lineage>
        <taxon>Viruses</taxon>
        <taxon>Duplodnaviria</taxon>
        <taxon>Heunggongvirae</taxon>
        <taxon>Uroviricota</taxon>
        <taxon>Caudoviricetes</taxon>
        <taxon>Herelleviridae</taxon>
        <taxon>Bastillevirinae</taxon>
        <taxon>Wphvirus</taxon>
        <taxon>Wphvirus megatron</taxon>
    </lineage>
</organism>
<gene>
    <name evidence="1" type="ORF">SAGEFAYGE_240</name>
</gene>
<reference evidence="2" key="1">
    <citation type="submission" date="2016-02" db="EMBL/GenBank/DDBJ databases">
        <authorList>
            <person name="Galindez B."/>
            <person name="Foltz S."/>
            <person name="Bersano I."/>
            <person name="Hermes F."/>
            <person name="Dandamudi K."/>
            <person name="Shi R."/>
            <person name="Carvalho R."/>
            <person name="Koparde V.N."/>
            <person name="Lee V."/>
            <person name="Buck G."/>
            <person name="Serrano M.G."/>
            <person name="Johnson A."/>
        </authorList>
    </citation>
    <scope>NUCLEOTIDE SEQUENCE [LARGE SCALE GENOMIC DNA]</scope>
</reference>
<dbReference type="RefSeq" id="YP_009281043.1">
    <property type="nucleotide sequence ID" value="NC_031027.1"/>
</dbReference>
<dbReference type="EMBL" id="KU737350">
    <property type="protein sequence ID" value="AMW63160.1"/>
    <property type="molecule type" value="Genomic_DNA"/>
</dbReference>
<protein>
    <submittedName>
        <fullName evidence="1">Uncharacterized protein</fullName>
    </submittedName>
</protein>
<dbReference type="KEGG" id="vg:29063140"/>